<reference evidence="3 4" key="1">
    <citation type="submission" date="2019-05" db="EMBL/GenBank/DDBJ databases">
        <title>Another draft genome of Portunus trituberculatus and its Hox gene families provides insights of decapod evolution.</title>
        <authorList>
            <person name="Jeong J.-H."/>
            <person name="Song I."/>
            <person name="Kim S."/>
            <person name="Choi T."/>
            <person name="Kim D."/>
            <person name="Ryu S."/>
            <person name="Kim W."/>
        </authorList>
    </citation>
    <scope>NUCLEOTIDE SEQUENCE [LARGE SCALE GENOMIC DNA]</scope>
    <source>
        <tissue evidence="3">Muscle</tissue>
    </source>
</reference>
<evidence type="ECO:0000256" key="2">
    <source>
        <dbReference type="SAM" id="Phobius"/>
    </source>
</evidence>
<evidence type="ECO:0000256" key="1">
    <source>
        <dbReference type="SAM" id="MobiDB-lite"/>
    </source>
</evidence>
<sequence>MRPSNEEVKGMPDQVTGVQQHQEHRKVEGICQTETDWHSWRPHPAVCLIDSSASTGESDVGLCYLMMNFSLVMISMLVAVFLCPA</sequence>
<keyword evidence="4" id="KW-1185">Reference proteome</keyword>
<gene>
    <name evidence="3" type="ORF">E2C01_084509</name>
</gene>
<accession>A0A5B7J469</accession>
<protein>
    <submittedName>
        <fullName evidence="3">Uncharacterized protein</fullName>
    </submittedName>
</protein>
<dbReference type="Proteomes" id="UP000324222">
    <property type="component" value="Unassembled WGS sequence"/>
</dbReference>
<dbReference type="EMBL" id="VSRR010081399">
    <property type="protein sequence ID" value="MPC89555.1"/>
    <property type="molecule type" value="Genomic_DNA"/>
</dbReference>
<keyword evidence="2" id="KW-0472">Membrane</keyword>
<proteinExistence type="predicted"/>
<name>A0A5B7J469_PORTR</name>
<comment type="caution">
    <text evidence="3">The sequence shown here is derived from an EMBL/GenBank/DDBJ whole genome shotgun (WGS) entry which is preliminary data.</text>
</comment>
<keyword evidence="2" id="KW-1133">Transmembrane helix</keyword>
<dbReference type="AlphaFoldDB" id="A0A5B7J469"/>
<feature type="region of interest" description="Disordered" evidence="1">
    <location>
        <begin position="1"/>
        <end position="25"/>
    </location>
</feature>
<keyword evidence="2" id="KW-0812">Transmembrane</keyword>
<feature type="transmembrane region" description="Helical" evidence="2">
    <location>
        <begin position="64"/>
        <end position="83"/>
    </location>
</feature>
<feature type="compositionally biased region" description="Basic and acidic residues" evidence="1">
    <location>
        <begin position="1"/>
        <end position="10"/>
    </location>
</feature>
<evidence type="ECO:0000313" key="4">
    <source>
        <dbReference type="Proteomes" id="UP000324222"/>
    </source>
</evidence>
<organism evidence="3 4">
    <name type="scientific">Portunus trituberculatus</name>
    <name type="common">Swimming crab</name>
    <name type="synonym">Neptunus trituberculatus</name>
    <dbReference type="NCBI Taxonomy" id="210409"/>
    <lineage>
        <taxon>Eukaryota</taxon>
        <taxon>Metazoa</taxon>
        <taxon>Ecdysozoa</taxon>
        <taxon>Arthropoda</taxon>
        <taxon>Crustacea</taxon>
        <taxon>Multicrustacea</taxon>
        <taxon>Malacostraca</taxon>
        <taxon>Eumalacostraca</taxon>
        <taxon>Eucarida</taxon>
        <taxon>Decapoda</taxon>
        <taxon>Pleocyemata</taxon>
        <taxon>Brachyura</taxon>
        <taxon>Eubrachyura</taxon>
        <taxon>Portunoidea</taxon>
        <taxon>Portunidae</taxon>
        <taxon>Portuninae</taxon>
        <taxon>Portunus</taxon>
    </lineage>
</organism>
<evidence type="ECO:0000313" key="3">
    <source>
        <dbReference type="EMBL" id="MPC89555.1"/>
    </source>
</evidence>